<dbReference type="RefSeq" id="WP_224861435.1">
    <property type="nucleotide sequence ID" value="NZ_JAYJJT010000007.1"/>
</dbReference>
<protein>
    <recommendedName>
        <fullName evidence="5">DUF4878 domain-containing protein</fullName>
    </recommendedName>
</protein>
<name>A0ABU5YI75_9MYCO</name>
<keyword evidence="2" id="KW-1133">Transmembrane helix</keyword>
<evidence type="ECO:0000256" key="2">
    <source>
        <dbReference type="SAM" id="Phobius"/>
    </source>
</evidence>
<keyword evidence="4" id="KW-1185">Reference proteome</keyword>
<accession>A0ABU5YI75</accession>
<evidence type="ECO:0000256" key="1">
    <source>
        <dbReference type="SAM" id="MobiDB-lite"/>
    </source>
</evidence>
<dbReference type="EMBL" id="JAYJJT010000007">
    <property type="protein sequence ID" value="MEB3049738.1"/>
    <property type="molecule type" value="Genomic_DNA"/>
</dbReference>
<evidence type="ECO:0008006" key="5">
    <source>
        <dbReference type="Google" id="ProtNLM"/>
    </source>
</evidence>
<keyword evidence="2" id="KW-0472">Membrane</keyword>
<organism evidence="3 4">
    <name type="scientific">[Mycobacterium] zoologicum</name>
    <dbReference type="NCBI Taxonomy" id="2872311"/>
    <lineage>
        <taxon>Bacteria</taxon>
        <taxon>Bacillati</taxon>
        <taxon>Actinomycetota</taxon>
        <taxon>Actinomycetes</taxon>
        <taxon>Mycobacteriales</taxon>
        <taxon>Mycobacteriaceae</taxon>
        <taxon>Mycolicibacter</taxon>
    </lineage>
</organism>
<feature type="compositionally biased region" description="Pro residues" evidence="1">
    <location>
        <begin position="1"/>
        <end position="15"/>
    </location>
</feature>
<proteinExistence type="predicted"/>
<feature type="transmembrane region" description="Helical" evidence="2">
    <location>
        <begin position="55"/>
        <end position="75"/>
    </location>
</feature>
<evidence type="ECO:0000313" key="4">
    <source>
        <dbReference type="Proteomes" id="UP001299046"/>
    </source>
</evidence>
<feature type="region of interest" description="Disordered" evidence="1">
    <location>
        <begin position="1"/>
        <end position="36"/>
    </location>
</feature>
<sequence>MPPGPMPPGAMPPGWMPQGGANPPGPNPAWPPQPGLSPMLQMPFGAAPRRSRKKLALILASVVLVLAGAGIFGVVRHHSSAPRTAGDTVRAYLEALARGDAAAALSYSDDQPATKEFLTNDVLKKQIAQWPITNIRILNDDSLAGGTMAMVHVAVNFGDNVADDIVDATKGAKGVWKIKQPAVKLSFKYNTTSAAALKTLTLFGTPVDTSKTTYVFPGWVDLGSSNPNISVKQPNRPFLLDQLKYEESPMLNFEISEAGNAAIDTAVKAALAQCARSTDLHPENCPQYAYDSSLVNGTAQWTLPADLSSIRISYLHADDLTADARGLVEFGLTATGSSGGKKSGQMLASVYGSVDLTKSPLVFTFR</sequence>
<gene>
    <name evidence="3" type="ORF">KV112_08320</name>
</gene>
<dbReference type="Proteomes" id="UP001299046">
    <property type="component" value="Unassembled WGS sequence"/>
</dbReference>
<feature type="compositionally biased region" description="Pro residues" evidence="1">
    <location>
        <begin position="23"/>
        <end position="35"/>
    </location>
</feature>
<comment type="caution">
    <text evidence="3">The sequence shown here is derived from an EMBL/GenBank/DDBJ whole genome shotgun (WGS) entry which is preliminary data.</text>
</comment>
<evidence type="ECO:0000313" key="3">
    <source>
        <dbReference type="EMBL" id="MEB3049738.1"/>
    </source>
</evidence>
<reference evidence="3 4" key="1">
    <citation type="submission" date="2023-12" db="EMBL/GenBank/DDBJ databases">
        <title>Description of new species of Mycobacterium terrae complex isolated from sewage at the Sao Paulo Zoological Park Foundation in Brazil.</title>
        <authorList>
            <person name="Romagnoli C.L."/>
            <person name="Conceicao E.C."/>
            <person name="Machado E."/>
            <person name="Barreto L.B.P.F."/>
            <person name="Sharma A."/>
            <person name="Silva N.M."/>
            <person name="Marques L.E."/>
            <person name="Juliana M.A."/>
            <person name="Lourenco M.C.S."/>
            <person name="Digiampietri L.A."/>
            <person name="Suffys P.N."/>
            <person name="Viana-Niero C."/>
        </authorList>
    </citation>
    <scope>NUCLEOTIDE SEQUENCE [LARGE SCALE GENOMIC DNA]</scope>
    <source>
        <strain evidence="3 4">MYC123</strain>
    </source>
</reference>
<keyword evidence="2" id="KW-0812">Transmembrane</keyword>